<evidence type="ECO:0000256" key="4">
    <source>
        <dbReference type="ARBA" id="ARBA00022989"/>
    </source>
</evidence>
<dbReference type="EMBL" id="CADCWO010000230">
    <property type="protein sequence ID" value="CAA9588617.1"/>
    <property type="molecule type" value="Genomic_DNA"/>
</dbReference>
<accession>A0A6J4VW19</accession>
<dbReference type="Gene3D" id="2.40.30.170">
    <property type="match status" value="1"/>
</dbReference>
<keyword evidence="3" id="KW-0812">Transmembrane</keyword>
<sequence>MPKLTSSGSDSYASSAPGYQSAGLRTNQAANPSLENQEVDCLSKPTQVGSVYGGDESTTAFPETTTSSTVHWSTSLQTVLDQPPSALPRQLILGGLAFCIAFVGWAWFGKIEEVGHAQGQLIPKGDVYKINPIDPGKIATIAVKEGQEVKAGQVLVALDTTVAAGEVVRLRQALAADKGELTERQALIEKARLEAQTRNRISAAEQQVQAMTIAQAKTNATTTQAMIAQLRTDAAAQRAQLAELKPLAGTDRELLAQLRQDAAANKARVARLKALVKQGAISRDYLFEIEQAARDRQSMVTKGLVGEGMAARNRLFEVKQALGDRQTTLVKNQGELQQALAEAERLRAGLAQKQAEGESAQLQAVQQTQQLEVEANRLKAKIAQTQTLLASTQAKLKQGVLTSPVDGVVSALNVPNKGEVVQTGQTIAEVAPHNAPLVLSAILPNREAGFIKVGMPVQIKLDAYPYQDYGIVPGVVGSISPDAQPDKQLGPVYKVEVALAHNSISTNDQIIPLKAGQTASAEIIIHRRRIADILLDPFKQLQKGGINL</sequence>
<evidence type="ECO:0000256" key="7">
    <source>
        <dbReference type="SAM" id="MobiDB-lite"/>
    </source>
</evidence>
<feature type="compositionally biased region" description="Polar residues" evidence="7">
    <location>
        <begin position="23"/>
        <end position="36"/>
    </location>
</feature>
<gene>
    <name evidence="9" type="ORF">AVDCRST_MAG81-4794</name>
</gene>
<evidence type="ECO:0000256" key="6">
    <source>
        <dbReference type="SAM" id="Coils"/>
    </source>
</evidence>
<dbReference type="GO" id="GO:0016020">
    <property type="term" value="C:membrane"/>
    <property type="evidence" value="ECO:0007669"/>
    <property type="project" value="UniProtKB-SubCell"/>
</dbReference>
<name>A0A6J4VW19_9CYAN</name>
<dbReference type="Pfam" id="PF26002">
    <property type="entry name" value="Beta-barrel_AprE"/>
    <property type="match status" value="1"/>
</dbReference>
<dbReference type="PANTHER" id="PTHR30386">
    <property type="entry name" value="MEMBRANE FUSION SUBUNIT OF EMRAB-TOLC MULTIDRUG EFFLUX PUMP"/>
    <property type="match status" value="1"/>
</dbReference>
<feature type="region of interest" description="Disordered" evidence="7">
    <location>
        <begin position="1"/>
        <end position="36"/>
    </location>
</feature>
<organism evidence="9">
    <name type="scientific">uncultured Synechococcales cyanobacterium</name>
    <dbReference type="NCBI Taxonomy" id="1936017"/>
    <lineage>
        <taxon>Bacteria</taxon>
        <taxon>Bacillati</taxon>
        <taxon>Cyanobacteriota</taxon>
        <taxon>Cyanophyceae</taxon>
        <taxon>Synechococcales</taxon>
        <taxon>environmental samples</taxon>
    </lineage>
</organism>
<reference evidence="9" key="1">
    <citation type="submission" date="2020-02" db="EMBL/GenBank/DDBJ databases">
        <authorList>
            <person name="Meier V. D."/>
        </authorList>
    </citation>
    <scope>NUCLEOTIDE SEQUENCE</scope>
    <source>
        <strain evidence="9">AVDCRST_MAG81</strain>
    </source>
</reference>
<feature type="coiled-coil region" evidence="6">
    <location>
        <begin position="333"/>
        <end position="395"/>
    </location>
</feature>
<dbReference type="PRINTS" id="PR01490">
    <property type="entry name" value="RTXTOXIND"/>
</dbReference>
<dbReference type="SUPFAM" id="SSF111369">
    <property type="entry name" value="HlyD-like secretion proteins"/>
    <property type="match status" value="1"/>
</dbReference>
<dbReference type="AlphaFoldDB" id="A0A6J4VW19"/>
<evidence type="ECO:0000256" key="1">
    <source>
        <dbReference type="ARBA" id="ARBA00004167"/>
    </source>
</evidence>
<evidence type="ECO:0000259" key="8">
    <source>
        <dbReference type="Pfam" id="PF26002"/>
    </source>
</evidence>
<keyword evidence="6" id="KW-0175">Coiled coil</keyword>
<keyword evidence="5" id="KW-0472">Membrane</keyword>
<evidence type="ECO:0000256" key="5">
    <source>
        <dbReference type="ARBA" id="ARBA00023136"/>
    </source>
</evidence>
<protein>
    <submittedName>
        <fullName evidence="9">HlyD family secretion protein</fullName>
    </submittedName>
</protein>
<evidence type="ECO:0000256" key="2">
    <source>
        <dbReference type="ARBA" id="ARBA00009477"/>
    </source>
</evidence>
<evidence type="ECO:0000256" key="3">
    <source>
        <dbReference type="ARBA" id="ARBA00022692"/>
    </source>
</evidence>
<feature type="domain" description="AprE-like beta-barrel" evidence="8">
    <location>
        <begin position="437"/>
        <end position="524"/>
    </location>
</feature>
<dbReference type="Gene3D" id="1.10.287.470">
    <property type="entry name" value="Helix hairpin bin"/>
    <property type="match status" value="1"/>
</dbReference>
<evidence type="ECO:0000313" key="9">
    <source>
        <dbReference type="EMBL" id="CAA9588617.1"/>
    </source>
</evidence>
<dbReference type="InterPro" id="IPR058982">
    <property type="entry name" value="Beta-barrel_AprE"/>
</dbReference>
<keyword evidence="4" id="KW-1133">Transmembrane helix</keyword>
<proteinExistence type="inferred from homology"/>
<dbReference type="PANTHER" id="PTHR30386:SF26">
    <property type="entry name" value="TRANSPORT PROTEIN COMB"/>
    <property type="match status" value="1"/>
</dbReference>
<comment type="subcellular location">
    <subcellularLocation>
        <location evidence="1">Membrane</location>
        <topology evidence="1">Single-pass membrane protein</topology>
    </subcellularLocation>
</comment>
<dbReference type="Gene3D" id="2.40.50.100">
    <property type="match status" value="1"/>
</dbReference>
<dbReference type="InterPro" id="IPR050739">
    <property type="entry name" value="MFP"/>
</dbReference>
<comment type="similarity">
    <text evidence="2">Belongs to the membrane fusion protein (MFP) (TC 8.A.1) family.</text>
</comment>
<feature type="compositionally biased region" description="Low complexity" evidence="7">
    <location>
        <begin position="1"/>
        <end position="19"/>
    </location>
</feature>